<sequence length="62" mass="6792">MEELGPAFLFLGIRSDDKFASIVTSPRVRAQFVAELSTGAGRSLVGCSDFQRTMLGWVLEQV</sequence>
<dbReference type="AlphaFoldDB" id="A0AAD6X1X4"/>
<accession>A0AAD6X1X4</accession>
<reference evidence="1" key="1">
    <citation type="submission" date="2023-03" db="EMBL/GenBank/DDBJ databases">
        <title>Massive genome expansion in bonnet fungi (Mycena s.s.) driven by repeated elements and novel gene families across ecological guilds.</title>
        <authorList>
            <consortium name="Lawrence Berkeley National Laboratory"/>
            <person name="Harder C.B."/>
            <person name="Miyauchi S."/>
            <person name="Viragh M."/>
            <person name="Kuo A."/>
            <person name="Thoen E."/>
            <person name="Andreopoulos B."/>
            <person name="Lu D."/>
            <person name="Skrede I."/>
            <person name="Drula E."/>
            <person name="Henrissat B."/>
            <person name="Morin E."/>
            <person name="Kohler A."/>
            <person name="Barry K."/>
            <person name="LaButti K."/>
            <person name="Morin E."/>
            <person name="Salamov A."/>
            <person name="Lipzen A."/>
            <person name="Mereny Z."/>
            <person name="Hegedus B."/>
            <person name="Baldrian P."/>
            <person name="Stursova M."/>
            <person name="Weitz H."/>
            <person name="Taylor A."/>
            <person name="Grigoriev I.V."/>
            <person name="Nagy L.G."/>
            <person name="Martin F."/>
            <person name="Kauserud H."/>
        </authorList>
    </citation>
    <scope>NUCLEOTIDE SEQUENCE</scope>
    <source>
        <strain evidence="1">CBHHK200</strain>
    </source>
</reference>
<dbReference type="EMBL" id="JARJCM010000078">
    <property type="protein sequence ID" value="KAJ7031836.1"/>
    <property type="molecule type" value="Genomic_DNA"/>
</dbReference>
<comment type="caution">
    <text evidence="1">The sequence shown here is derived from an EMBL/GenBank/DDBJ whole genome shotgun (WGS) entry which is preliminary data.</text>
</comment>
<name>A0AAD6X1X4_9AGAR</name>
<dbReference type="Proteomes" id="UP001218188">
    <property type="component" value="Unassembled WGS sequence"/>
</dbReference>
<proteinExistence type="predicted"/>
<keyword evidence="2" id="KW-1185">Reference proteome</keyword>
<evidence type="ECO:0000313" key="2">
    <source>
        <dbReference type="Proteomes" id="UP001218188"/>
    </source>
</evidence>
<protein>
    <submittedName>
        <fullName evidence="1">Uncharacterized protein</fullName>
    </submittedName>
</protein>
<evidence type="ECO:0000313" key="1">
    <source>
        <dbReference type="EMBL" id="KAJ7031836.1"/>
    </source>
</evidence>
<organism evidence="1 2">
    <name type="scientific">Mycena alexandri</name>
    <dbReference type="NCBI Taxonomy" id="1745969"/>
    <lineage>
        <taxon>Eukaryota</taxon>
        <taxon>Fungi</taxon>
        <taxon>Dikarya</taxon>
        <taxon>Basidiomycota</taxon>
        <taxon>Agaricomycotina</taxon>
        <taxon>Agaricomycetes</taxon>
        <taxon>Agaricomycetidae</taxon>
        <taxon>Agaricales</taxon>
        <taxon>Marasmiineae</taxon>
        <taxon>Mycenaceae</taxon>
        <taxon>Mycena</taxon>
    </lineage>
</organism>
<gene>
    <name evidence="1" type="ORF">C8F04DRAFT_1396989</name>
</gene>